<accession>A0A0M6Y5T8</accession>
<evidence type="ECO:0000313" key="3">
    <source>
        <dbReference type="EMBL" id="CTQ45074.1"/>
    </source>
</evidence>
<feature type="signal peptide" evidence="2">
    <location>
        <begin position="1"/>
        <end position="18"/>
    </location>
</feature>
<sequence length="70" mass="6852">MIVRFFSAAFLISLLALGGCQSSNQSGDGLENGSAAPPIGGLSSVDQGPDGDPDACAGEMSEGTSMTPGC</sequence>
<protein>
    <recommendedName>
        <fullName evidence="5">Lipoprotein</fullName>
    </recommendedName>
</protein>
<organism evidence="3 4">
    <name type="scientific">Roseibium aggregatum</name>
    <dbReference type="NCBI Taxonomy" id="187304"/>
    <lineage>
        <taxon>Bacteria</taxon>
        <taxon>Pseudomonadati</taxon>
        <taxon>Pseudomonadota</taxon>
        <taxon>Alphaproteobacteria</taxon>
        <taxon>Hyphomicrobiales</taxon>
        <taxon>Stappiaceae</taxon>
        <taxon>Roseibium</taxon>
    </lineage>
</organism>
<keyword evidence="2" id="KW-0732">Signal</keyword>
<proteinExistence type="predicted"/>
<name>A0A0M6Y5T8_9HYPH</name>
<dbReference type="PROSITE" id="PS51257">
    <property type="entry name" value="PROKAR_LIPOPROTEIN"/>
    <property type="match status" value="1"/>
</dbReference>
<dbReference type="KEGG" id="lagg:B0E33_05735"/>
<gene>
    <name evidence="3" type="ORF">LAL4801_03521</name>
</gene>
<dbReference type="Proteomes" id="UP000048926">
    <property type="component" value="Unassembled WGS sequence"/>
</dbReference>
<reference evidence="4" key="1">
    <citation type="submission" date="2015-07" db="EMBL/GenBank/DDBJ databases">
        <authorList>
            <person name="Rodrigo-Torres Lidia"/>
            <person name="Arahal R.David."/>
        </authorList>
    </citation>
    <scope>NUCLEOTIDE SEQUENCE [LARGE SCALE GENOMIC DNA]</scope>
    <source>
        <strain evidence="4">CECT 4801</strain>
    </source>
</reference>
<evidence type="ECO:0000256" key="2">
    <source>
        <dbReference type="SAM" id="SignalP"/>
    </source>
</evidence>
<feature type="region of interest" description="Disordered" evidence="1">
    <location>
        <begin position="25"/>
        <end position="70"/>
    </location>
</feature>
<dbReference type="OrthoDB" id="9908119at2"/>
<feature type="chain" id="PRO_5005807530" description="Lipoprotein" evidence="2">
    <location>
        <begin position="19"/>
        <end position="70"/>
    </location>
</feature>
<dbReference type="RefSeq" id="WP_077290667.1">
    <property type="nucleotide sequence ID" value="NZ_CP045617.1"/>
</dbReference>
<evidence type="ECO:0000256" key="1">
    <source>
        <dbReference type="SAM" id="MobiDB-lite"/>
    </source>
</evidence>
<evidence type="ECO:0008006" key="5">
    <source>
        <dbReference type="Google" id="ProtNLM"/>
    </source>
</evidence>
<dbReference type="AlphaFoldDB" id="A0A0M6Y5T8"/>
<dbReference type="EMBL" id="CXST01000002">
    <property type="protein sequence ID" value="CTQ45074.1"/>
    <property type="molecule type" value="Genomic_DNA"/>
</dbReference>
<evidence type="ECO:0000313" key="4">
    <source>
        <dbReference type="Proteomes" id="UP000048926"/>
    </source>
</evidence>
<keyword evidence="4" id="KW-1185">Reference proteome</keyword>